<dbReference type="InterPro" id="IPR018559">
    <property type="entry name" value="DUF2015"/>
</dbReference>
<sequence length="358" mass="40428">MVSGKLFDLMDEIARRIRNNRKPFGGIKLVVSGDFFQLPPVSEERDINTGHKLKPQFAFEANCWTTTFPHAYKLTQVLRQTDITFARLLNELRLGIATDDTTRLLNGLYRPIKCNDGIIPTEIYPLRHSAQEANLFHSTKLNTPRHNYQSIDEFGTDRYGFPVPISDTEAMLEKRAPQNLTLQIGAQVMCTRNFPDLNLVNGSIGRVIDFITIKKALARNPTANGHLYSPTPSSPMYYFLSVLSFFALVSLVAYYHRRTIAPHLPARMQHYMPLSSFEEQRDAGLTSAHFDIESLNIMAGDSRSGLDEAGAADIQRIMREEHVGFDEARLIRQKRYLAANGIDPNTGMPLDAKAVTRL</sequence>
<keyword evidence="3" id="KW-0234">DNA repair</keyword>
<feature type="transmembrane region" description="Helical" evidence="4">
    <location>
        <begin position="236"/>
        <end position="255"/>
    </location>
</feature>
<keyword evidence="7" id="KW-1185">Reference proteome</keyword>
<keyword evidence="3" id="KW-0547">Nucleotide-binding</keyword>
<dbReference type="InterPro" id="IPR010285">
    <property type="entry name" value="DNA_helicase_pif1-like_DEAD"/>
</dbReference>
<evidence type="ECO:0000313" key="7">
    <source>
        <dbReference type="Proteomes" id="UP000044841"/>
    </source>
</evidence>
<keyword evidence="2" id="KW-0732">Signal</keyword>
<dbReference type="PANTHER" id="PTHR28023:SF1">
    <property type="entry name" value="UPF0357 PROTEIN YCL012C"/>
    <property type="match status" value="1"/>
</dbReference>
<feature type="domain" description="DNA helicase Pif1-like DEAD-box helicase" evidence="5">
    <location>
        <begin position="1"/>
        <end position="95"/>
    </location>
</feature>
<dbReference type="Pfam" id="PF05970">
    <property type="entry name" value="PIF1"/>
    <property type="match status" value="1"/>
</dbReference>
<dbReference type="AlphaFoldDB" id="A0A0K6GAY4"/>
<evidence type="ECO:0000259" key="5">
    <source>
        <dbReference type="Pfam" id="PF05970"/>
    </source>
</evidence>
<dbReference type="GO" id="GO:0005524">
    <property type="term" value="F:ATP binding"/>
    <property type="evidence" value="ECO:0007669"/>
    <property type="project" value="UniProtKB-KW"/>
</dbReference>
<keyword evidence="3" id="KW-0378">Hydrolase</keyword>
<dbReference type="SUPFAM" id="SSF52540">
    <property type="entry name" value="P-loop containing nucleoside triphosphate hydrolases"/>
    <property type="match status" value="1"/>
</dbReference>
<dbReference type="GO" id="GO:0043139">
    <property type="term" value="F:5'-3' DNA helicase activity"/>
    <property type="evidence" value="ECO:0007669"/>
    <property type="project" value="UniProtKB-EC"/>
</dbReference>
<dbReference type="GO" id="GO:0006310">
    <property type="term" value="P:DNA recombination"/>
    <property type="evidence" value="ECO:0007669"/>
    <property type="project" value="UniProtKB-KW"/>
</dbReference>
<keyword evidence="4" id="KW-0472">Membrane</keyword>
<dbReference type="Pfam" id="PF09435">
    <property type="entry name" value="DUF2015"/>
    <property type="match status" value="1"/>
</dbReference>
<gene>
    <name evidence="6" type="ORF">RSOLAG22IIIB_11802</name>
</gene>
<accession>A0A0K6GAY4</accession>
<dbReference type="PANTHER" id="PTHR28023">
    <property type="entry name" value="UPF0357 PROTEIN YCL012C"/>
    <property type="match status" value="1"/>
</dbReference>
<keyword evidence="3 6" id="KW-0347">Helicase</keyword>
<dbReference type="InterPro" id="IPR027417">
    <property type="entry name" value="P-loop_NTPase"/>
</dbReference>
<dbReference type="GO" id="GO:0000723">
    <property type="term" value="P:telomere maintenance"/>
    <property type="evidence" value="ECO:0007669"/>
    <property type="project" value="InterPro"/>
</dbReference>
<comment type="similarity">
    <text evidence="1">Belongs to the UPF0357 family.</text>
</comment>
<comment type="similarity">
    <text evidence="3">Belongs to the helicase family.</text>
</comment>
<keyword evidence="4" id="KW-1133">Transmembrane helix</keyword>
<reference evidence="6 7" key="1">
    <citation type="submission" date="2015-07" db="EMBL/GenBank/DDBJ databases">
        <authorList>
            <person name="Noorani M."/>
        </authorList>
    </citation>
    <scope>NUCLEOTIDE SEQUENCE [LARGE SCALE GENOMIC DNA]</scope>
    <source>
        <strain evidence="6">BBA 69670</strain>
    </source>
</reference>
<keyword evidence="3" id="KW-0233">DNA recombination</keyword>
<organism evidence="6 7">
    <name type="scientific">Rhizoctonia solani</name>
    <dbReference type="NCBI Taxonomy" id="456999"/>
    <lineage>
        <taxon>Eukaryota</taxon>
        <taxon>Fungi</taxon>
        <taxon>Dikarya</taxon>
        <taxon>Basidiomycota</taxon>
        <taxon>Agaricomycotina</taxon>
        <taxon>Agaricomycetes</taxon>
        <taxon>Cantharellales</taxon>
        <taxon>Ceratobasidiaceae</taxon>
        <taxon>Rhizoctonia</taxon>
    </lineage>
</organism>
<dbReference type="GO" id="GO:0006281">
    <property type="term" value="P:DNA repair"/>
    <property type="evidence" value="ECO:0007669"/>
    <property type="project" value="UniProtKB-KW"/>
</dbReference>
<proteinExistence type="inferred from homology"/>
<keyword evidence="3" id="KW-0227">DNA damage</keyword>
<dbReference type="EMBL" id="CYGV01001563">
    <property type="protein sequence ID" value="CUA75519.1"/>
    <property type="molecule type" value="Genomic_DNA"/>
</dbReference>
<dbReference type="EC" id="5.6.2.3" evidence="3"/>
<protein>
    <recommendedName>
        <fullName evidence="3">ATP-dependent DNA helicase</fullName>
        <ecNumber evidence="3">5.6.2.3</ecNumber>
    </recommendedName>
</protein>
<evidence type="ECO:0000256" key="3">
    <source>
        <dbReference type="RuleBase" id="RU363044"/>
    </source>
</evidence>
<name>A0A0K6GAY4_9AGAM</name>
<evidence type="ECO:0000256" key="4">
    <source>
        <dbReference type="SAM" id="Phobius"/>
    </source>
</evidence>
<evidence type="ECO:0000256" key="2">
    <source>
        <dbReference type="ARBA" id="ARBA00022729"/>
    </source>
</evidence>
<dbReference type="Proteomes" id="UP000044841">
    <property type="component" value="Unassembled WGS sequence"/>
</dbReference>
<evidence type="ECO:0000256" key="1">
    <source>
        <dbReference type="ARBA" id="ARBA00008325"/>
    </source>
</evidence>
<dbReference type="GO" id="GO:0016887">
    <property type="term" value="F:ATP hydrolysis activity"/>
    <property type="evidence" value="ECO:0007669"/>
    <property type="project" value="RHEA"/>
</dbReference>
<keyword evidence="3" id="KW-0067">ATP-binding</keyword>
<keyword evidence="4" id="KW-0812">Transmembrane</keyword>
<comment type="cofactor">
    <cofactor evidence="3">
        <name>Mg(2+)</name>
        <dbReference type="ChEBI" id="CHEBI:18420"/>
    </cofactor>
</comment>
<evidence type="ECO:0000313" key="6">
    <source>
        <dbReference type="EMBL" id="CUA75519.1"/>
    </source>
</evidence>
<comment type="catalytic activity">
    <reaction evidence="3">
        <text>ATP + H2O = ADP + phosphate + H(+)</text>
        <dbReference type="Rhea" id="RHEA:13065"/>
        <dbReference type="ChEBI" id="CHEBI:15377"/>
        <dbReference type="ChEBI" id="CHEBI:15378"/>
        <dbReference type="ChEBI" id="CHEBI:30616"/>
        <dbReference type="ChEBI" id="CHEBI:43474"/>
        <dbReference type="ChEBI" id="CHEBI:456216"/>
        <dbReference type="EC" id="5.6.2.3"/>
    </reaction>
</comment>